<organism evidence="1 2">
    <name type="scientific">Thalassiosira pseudonana</name>
    <name type="common">Marine diatom</name>
    <name type="synonym">Cyclotella nana</name>
    <dbReference type="NCBI Taxonomy" id="35128"/>
    <lineage>
        <taxon>Eukaryota</taxon>
        <taxon>Sar</taxon>
        <taxon>Stramenopiles</taxon>
        <taxon>Ochrophyta</taxon>
        <taxon>Bacillariophyta</taxon>
        <taxon>Coscinodiscophyceae</taxon>
        <taxon>Thalassiosirophycidae</taxon>
        <taxon>Thalassiosirales</taxon>
        <taxon>Thalassiosiraceae</taxon>
        <taxon>Thalassiosira</taxon>
    </lineage>
</organism>
<reference evidence="1 2" key="2">
    <citation type="journal article" date="2008" name="Nature">
        <title>The Phaeodactylum genome reveals the evolutionary history of diatom genomes.</title>
        <authorList>
            <person name="Bowler C."/>
            <person name="Allen A.E."/>
            <person name="Badger J.H."/>
            <person name="Grimwood J."/>
            <person name="Jabbari K."/>
            <person name="Kuo A."/>
            <person name="Maheswari U."/>
            <person name="Martens C."/>
            <person name="Maumus F."/>
            <person name="Otillar R.P."/>
            <person name="Rayko E."/>
            <person name="Salamov A."/>
            <person name="Vandepoele K."/>
            <person name="Beszteri B."/>
            <person name="Gruber A."/>
            <person name="Heijde M."/>
            <person name="Katinka M."/>
            <person name="Mock T."/>
            <person name="Valentin K."/>
            <person name="Verret F."/>
            <person name="Berges J.A."/>
            <person name="Brownlee C."/>
            <person name="Cadoret J.P."/>
            <person name="Chiovitti A."/>
            <person name="Choi C.J."/>
            <person name="Coesel S."/>
            <person name="De Martino A."/>
            <person name="Detter J.C."/>
            <person name="Durkin C."/>
            <person name="Falciatore A."/>
            <person name="Fournet J."/>
            <person name="Haruta M."/>
            <person name="Huysman M.J."/>
            <person name="Jenkins B.D."/>
            <person name="Jiroutova K."/>
            <person name="Jorgensen R.E."/>
            <person name="Joubert Y."/>
            <person name="Kaplan A."/>
            <person name="Kroger N."/>
            <person name="Kroth P.G."/>
            <person name="La Roche J."/>
            <person name="Lindquist E."/>
            <person name="Lommer M."/>
            <person name="Martin-Jezequel V."/>
            <person name="Lopez P.J."/>
            <person name="Lucas S."/>
            <person name="Mangogna M."/>
            <person name="McGinnis K."/>
            <person name="Medlin L.K."/>
            <person name="Montsant A."/>
            <person name="Oudot-Le Secq M.P."/>
            <person name="Napoli C."/>
            <person name="Obornik M."/>
            <person name="Parker M.S."/>
            <person name="Petit J.L."/>
            <person name="Porcel B.M."/>
            <person name="Poulsen N."/>
            <person name="Robison M."/>
            <person name="Rychlewski L."/>
            <person name="Rynearson T.A."/>
            <person name="Schmutz J."/>
            <person name="Shapiro H."/>
            <person name="Siaut M."/>
            <person name="Stanley M."/>
            <person name="Sussman M.R."/>
            <person name="Taylor A.R."/>
            <person name="Vardi A."/>
            <person name="von Dassow P."/>
            <person name="Vyverman W."/>
            <person name="Willis A."/>
            <person name="Wyrwicz L.S."/>
            <person name="Rokhsar D.S."/>
            <person name="Weissenbach J."/>
            <person name="Armbrust E.V."/>
            <person name="Green B.R."/>
            <person name="Van de Peer Y."/>
            <person name="Grigoriev I.V."/>
        </authorList>
    </citation>
    <scope>NUCLEOTIDE SEQUENCE [LARGE SCALE GENOMIC DNA]</scope>
    <source>
        <strain evidence="1 2">CCMP1335</strain>
    </source>
</reference>
<dbReference type="RefSeq" id="XP_002287937.1">
    <property type="nucleotide sequence ID" value="XM_002287901.1"/>
</dbReference>
<gene>
    <name evidence="1" type="ORF">THAPSDRAFT_21383</name>
</gene>
<dbReference type="PaxDb" id="35128-Thaps21383"/>
<dbReference type="EMBL" id="CM000639">
    <property type="protein sequence ID" value="EED95380.1"/>
    <property type="molecule type" value="Genomic_DNA"/>
</dbReference>
<dbReference type="KEGG" id="tps:THAPSDRAFT_21383"/>
<dbReference type="HOGENOM" id="CLU_856586_0_0_1"/>
<dbReference type="AlphaFoldDB" id="B8BV15"/>
<name>B8BV15_THAPS</name>
<evidence type="ECO:0000313" key="2">
    <source>
        <dbReference type="Proteomes" id="UP000001449"/>
    </source>
</evidence>
<protein>
    <recommendedName>
        <fullName evidence="3">F-box domain-containing protein</fullName>
    </recommendedName>
</protein>
<dbReference type="OMA" id="NIANDWW"/>
<accession>B8BV15</accession>
<proteinExistence type="predicted"/>
<dbReference type="GeneID" id="7443076"/>
<reference evidence="1 2" key="1">
    <citation type="journal article" date="2004" name="Science">
        <title>The genome of the diatom Thalassiosira pseudonana: ecology, evolution, and metabolism.</title>
        <authorList>
            <person name="Armbrust E.V."/>
            <person name="Berges J.A."/>
            <person name="Bowler C."/>
            <person name="Green B.R."/>
            <person name="Martinez D."/>
            <person name="Putnam N.H."/>
            <person name="Zhou S."/>
            <person name="Allen A.E."/>
            <person name="Apt K.E."/>
            <person name="Bechner M."/>
            <person name="Brzezinski M.A."/>
            <person name="Chaal B.K."/>
            <person name="Chiovitti A."/>
            <person name="Davis A.K."/>
            <person name="Demarest M.S."/>
            <person name="Detter J.C."/>
            <person name="Glavina T."/>
            <person name="Goodstein D."/>
            <person name="Hadi M.Z."/>
            <person name="Hellsten U."/>
            <person name="Hildebrand M."/>
            <person name="Jenkins B.D."/>
            <person name="Jurka J."/>
            <person name="Kapitonov V.V."/>
            <person name="Kroger N."/>
            <person name="Lau W.W."/>
            <person name="Lane T.W."/>
            <person name="Larimer F.W."/>
            <person name="Lippmeier J.C."/>
            <person name="Lucas S."/>
            <person name="Medina M."/>
            <person name="Montsant A."/>
            <person name="Obornik M."/>
            <person name="Parker M.S."/>
            <person name="Palenik B."/>
            <person name="Pazour G.J."/>
            <person name="Richardson P.M."/>
            <person name="Rynearson T.A."/>
            <person name="Saito M.A."/>
            <person name="Schwartz D.C."/>
            <person name="Thamatrakoln K."/>
            <person name="Valentin K."/>
            <person name="Vardi A."/>
            <person name="Wilkerson F.P."/>
            <person name="Rokhsar D.S."/>
        </authorList>
    </citation>
    <scope>NUCLEOTIDE SEQUENCE [LARGE SCALE GENOMIC DNA]</scope>
    <source>
        <strain evidence="1 2">CCMP1335</strain>
    </source>
</reference>
<evidence type="ECO:0008006" key="3">
    <source>
        <dbReference type="Google" id="ProtNLM"/>
    </source>
</evidence>
<evidence type="ECO:0000313" key="1">
    <source>
        <dbReference type="EMBL" id="EED95380.1"/>
    </source>
</evidence>
<dbReference type="eggNOG" id="ENOG502T8CV">
    <property type="taxonomic scope" value="Eukaryota"/>
</dbReference>
<dbReference type="InParanoid" id="B8BV15"/>
<dbReference type="Proteomes" id="UP000001449">
    <property type="component" value="Chromosome 2"/>
</dbReference>
<sequence>MASDGSHLATKPMSDVFTTSDLLMLILRPLVDANSLSTLLSLSSVSTQFQQLLASDPVWRELCRQRWKTKWGFCPRWEKALADYAVWNRDVTDEVKGGTDNTPHNTYKGGNFWRLRYISEEQDSTRQNILIEELNKLVFDFRFWIGHPTVVDERIVVKSGLLNSASTDVRFAPSSSNIANDWWSARGVLTGHPCNESGVEWFLDEASGIIQWGFPPDLWPQGIVRRLDTWGWEIRNPNVVLRAIEPLLSSEGKYEIEETGLKCKLAKINAQSDEDNQEETNNVNSYLWKDLLDDLENVPLRNSPTVNGYPVTADLPRLFLDQFRV</sequence>
<keyword evidence="2" id="KW-1185">Reference proteome</keyword>